<evidence type="ECO:0008006" key="3">
    <source>
        <dbReference type="Google" id="ProtNLM"/>
    </source>
</evidence>
<name>A0ABQ9IA58_9NEOP</name>
<accession>A0ABQ9IA58</accession>
<dbReference type="EMBL" id="JARBHB010000002">
    <property type="protein sequence ID" value="KAJ8893125.1"/>
    <property type="molecule type" value="Genomic_DNA"/>
</dbReference>
<keyword evidence="2" id="KW-1185">Reference proteome</keyword>
<protein>
    <recommendedName>
        <fullName evidence="3">HAT C-terminal dimerisation domain-containing protein</fullName>
    </recommendedName>
</protein>
<evidence type="ECO:0000313" key="2">
    <source>
        <dbReference type="Proteomes" id="UP001159363"/>
    </source>
</evidence>
<organism evidence="1 2">
    <name type="scientific">Dryococelus australis</name>
    <dbReference type="NCBI Taxonomy" id="614101"/>
    <lineage>
        <taxon>Eukaryota</taxon>
        <taxon>Metazoa</taxon>
        <taxon>Ecdysozoa</taxon>
        <taxon>Arthropoda</taxon>
        <taxon>Hexapoda</taxon>
        <taxon>Insecta</taxon>
        <taxon>Pterygota</taxon>
        <taxon>Neoptera</taxon>
        <taxon>Polyneoptera</taxon>
        <taxon>Phasmatodea</taxon>
        <taxon>Verophasmatodea</taxon>
        <taxon>Anareolatae</taxon>
        <taxon>Phasmatidae</taxon>
        <taxon>Eurycanthinae</taxon>
        <taxon>Dryococelus</taxon>
    </lineage>
</organism>
<comment type="caution">
    <text evidence="1">The sequence shown here is derived from an EMBL/GenBank/DDBJ whole genome shotgun (WGS) entry which is preliminary data.</text>
</comment>
<dbReference type="Proteomes" id="UP001159363">
    <property type="component" value="Chromosome 2"/>
</dbReference>
<evidence type="ECO:0000313" key="1">
    <source>
        <dbReference type="EMBL" id="KAJ8893125.1"/>
    </source>
</evidence>
<reference evidence="1 2" key="1">
    <citation type="submission" date="2023-02" db="EMBL/GenBank/DDBJ databases">
        <title>LHISI_Scaffold_Assembly.</title>
        <authorList>
            <person name="Stuart O.P."/>
            <person name="Cleave R."/>
            <person name="Magrath M.J.L."/>
            <person name="Mikheyev A.S."/>
        </authorList>
    </citation>
    <scope>NUCLEOTIDE SEQUENCE [LARGE SCALE GENOMIC DNA]</scope>
    <source>
        <strain evidence="1">Daus_M_001</strain>
        <tissue evidence="1">Leg muscle</tissue>
    </source>
</reference>
<proteinExistence type="predicted"/>
<sequence>MFHWNTAVQLKDDAKLIRHEKEKEISILSTDTDEHLASNSCHTSRSSVPIFQQQQTGPIQRHFNCTVRSFIADNAANAAKMREELARKDIKDVITYELTKQLVKYFGNTHYAAAKYRQAGGTTLTLSTDVRWNYLADCIESYLNDWHIIAKINCTVMNVPLVKQLKFGLIYIIFFKNENDCDFDELNYFMKRFNIAMTEAYLLANLMDPCFRGERLTEEQNDSAMDPATLKEVTRLVWWVALERSTHHASLNLAHQLHSAVVSSAGIERLFSTFRYVHSSVRDREGCLTCNCLLCTKQQKH</sequence>
<gene>
    <name evidence="1" type="ORF">PR048_005708</name>
</gene>
<dbReference type="InterPro" id="IPR012337">
    <property type="entry name" value="RNaseH-like_sf"/>
</dbReference>
<dbReference type="SUPFAM" id="SSF53098">
    <property type="entry name" value="Ribonuclease H-like"/>
    <property type="match status" value="1"/>
</dbReference>